<proteinExistence type="predicted"/>
<organism evidence="1">
    <name type="scientific">uncultured Desulfobacterium sp</name>
    <dbReference type="NCBI Taxonomy" id="201089"/>
    <lineage>
        <taxon>Bacteria</taxon>
        <taxon>Pseudomonadati</taxon>
        <taxon>Thermodesulfobacteriota</taxon>
        <taxon>Desulfobacteria</taxon>
        <taxon>Desulfobacterales</taxon>
        <taxon>Desulfobacteriaceae</taxon>
        <taxon>Desulfobacterium</taxon>
        <taxon>environmental samples</taxon>
    </lineage>
</organism>
<dbReference type="InterPro" id="IPR038636">
    <property type="entry name" value="Wzi_sf"/>
</dbReference>
<dbReference type="Gene3D" id="2.40.160.130">
    <property type="entry name" value="Capsule assembly protein Wzi"/>
    <property type="match status" value="1"/>
</dbReference>
<dbReference type="Pfam" id="PF14052">
    <property type="entry name" value="Caps_assemb_Wzi"/>
    <property type="match status" value="1"/>
</dbReference>
<dbReference type="EMBL" id="OJIN01000165">
    <property type="protein sequence ID" value="SPD74585.1"/>
    <property type="molecule type" value="Genomic_DNA"/>
</dbReference>
<accession>A0A445MYN6</accession>
<name>A0A445MYN6_9BACT</name>
<dbReference type="AlphaFoldDB" id="A0A445MYN6"/>
<protein>
    <recommendedName>
        <fullName evidence="2">Capsule assembly protein Wzi</fullName>
    </recommendedName>
</protein>
<reference evidence="1" key="1">
    <citation type="submission" date="2018-01" db="EMBL/GenBank/DDBJ databases">
        <authorList>
            <person name="Regsiter A."/>
            <person name="William W."/>
        </authorList>
    </citation>
    <scope>NUCLEOTIDE SEQUENCE</scope>
    <source>
        <strain evidence="1">TRIP AH-1</strain>
    </source>
</reference>
<dbReference type="InterPro" id="IPR026950">
    <property type="entry name" value="Caps_assemb_Wzi"/>
</dbReference>
<evidence type="ECO:0000313" key="1">
    <source>
        <dbReference type="EMBL" id="SPD74585.1"/>
    </source>
</evidence>
<evidence type="ECO:0008006" key="2">
    <source>
        <dbReference type="Google" id="ProtNLM"/>
    </source>
</evidence>
<gene>
    <name evidence="1" type="ORF">PITCH_A250014</name>
</gene>
<dbReference type="SUPFAM" id="SSF56935">
    <property type="entry name" value="Porins"/>
    <property type="match status" value="1"/>
</dbReference>
<sequence>MFTRLLIRYKFHLLIGLLLLVATYVKASTYVEVGDDVYDILERLEAEGVIKSALLTTRPLSRKEVIRLIREAEENSQGRSEVVLAQIRLLRDKFKYEMDGTKFIKPVETVRARYIKADKRPSELSYNNDGDDYKDGSNFRVDFSSRAELGWFSFYMKPEFRYSDSDEDLIMDKIYGVADVWGWELEVGADSQWWGPGYHGSLLLSNNPEPLTMIKLTNSRPVLLPWVFKNLGLFKFTGFITRLEDERVIPEPLFWGMRVNLKPSPYIEFGLQRTALFGGEGRSESLSTWWDSFTGSGENEPNGAGDQRAGYDVKLNLPLDVQPVQLYIESDGEDESGGLPSKWAYLYGVYFPRVLSYDRIGLRAEYATNHVSGSPNVWYNHAIYQSGYTYKDRIIGHHMGTDSRDMFMEASYHIPEHDGKVALSYDEKEHNLSGDINEKKNEFCLSADFGLTESIKAKASYGYGKIKDVDNISGNNENINTVVLELRYDF</sequence>